<gene>
    <name evidence="4" type="ORF">GCM10022388_11940</name>
</gene>
<dbReference type="PROSITE" id="PS51841">
    <property type="entry name" value="LTD"/>
    <property type="match status" value="1"/>
</dbReference>
<comment type="caution">
    <text evidence="4">The sequence shown here is derived from an EMBL/GenBank/DDBJ whole genome shotgun (WGS) entry which is preliminary data.</text>
</comment>
<feature type="signal peptide" evidence="2">
    <location>
        <begin position="1"/>
        <end position="19"/>
    </location>
</feature>
<evidence type="ECO:0000256" key="1">
    <source>
        <dbReference type="ARBA" id="ARBA00022729"/>
    </source>
</evidence>
<evidence type="ECO:0000256" key="2">
    <source>
        <dbReference type="SAM" id="SignalP"/>
    </source>
</evidence>
<dbReference type="InterPro" id="IPR014755">
    <property type="entry name" value="Cu-Rt/internalin_Ig-like"/>
</dbReference>
<dbReference type="RefSeq" id="WP_345092140.1">
    <property type="nucleotide sequence ID" value="NZ_BAABCS010000013.1"/>
</dbReference>
<dbReference type="Pfam" id="PF13585">
    <property type="entry name" value="CHU_C"/>
    <property type="match status" value="1"/>
</dbReference>
<dbReference type="InterPro" id="IPR026341">
    <property type="entry name" value="T9SS_type_B"/>
</dbReference>
<dbReference type="Pfam" id="PF00932">
    <property type="entry name" value="LTD"/>
    <property type="match status" value="1"/>
</dbReference>
<dbReference type="SUPFAM" id="SSF74853">
    <property type="entry name" value="Lamin A/C globular tail domain"/>
    <property type="match status" value="1"/>
</dbReference>
<accession>A0ABP7UN15</accession>
<organism evidence="4 5">
    <name type="scientific">Flavobacterium chungnamense</name>
    <dbReference type="NCBI Taxonomy" id="706182"/>
    <lineage>
        <taxon>Bacteria</taxon>
        <taxon>Pseudomonadati</taxon>
        <taxon>Bacteroidota</taxon>
        <taxon>Flavobacteriia</taxon>
        <taxon>Flavobacteriales</taxon>
        <taxon>Flavobacteriaceae</taxon>
        <taxon>Flavobacterium</taxon>
    </lineage>
</organism>
<keyword evidence="5" id="KW-1185">Reference proteome</keyword>
<dbReference type="InterPro" id="IPR001322">
    <property type="entry name" value="Lamin_tail_dom"/>
</dbReference>
<keyword evidence="1 2" id="KW-0732">Signal</keyword>
<sequence length="1729" mass="182478">MKKNIYFTLILLISYYCSFCQVFSNSSISPAGSWNGSLTKTVTVSGLPNLNANIFELVQVNLHMGDDANTRNYNTYRITLTKGTTSIDLVSSGGLPNSFVKQINTKFRYNTYLRRLFEHGGTAEPFSIGYYRSQDNFTGFNGIDPNGVWTVTITETSTATGGRFNRVDLVFKSPFTVQDYTTLNSYDNCSTPYCLGSAEIIVASNNAFTNQPGDMYNPNTASCSWNAAQNNSAWFKFRAAQSSVGITISAITGNLQILAINAGADNNPCTPTDNTILNGGCPALSSNDTYSTPQYTNGSTKNNQLNLSGLTIGNFYYFIVDGSGASVSPFYIETVGASLDCSNCVLNATLGSNSPVCANGTLNLTCNDGASWSWTGPNGFTSSSQNPTLNNVTSLEFGTYIVAITDNNGCTDTKSIDVVVNSSVVPTFNTPSPVCVGSTLNPLPTTSNNGIQGTWSPALNNTTTTTYTFTPDAGQCASTTTLSITVNNCDFGAYATAIWMDDCTDVGNGKFYNTTGAGVDLINQEPGNTFIKDFGVHIQNSSTLILRGSEVKTYKNLTTNVCGAKMYYRYYLNSGTGGAFTSRNLSFFSDCNTGTSEFIIGGGPCALGQQKWQCVSQPGCDAPINLTNVPPGDYILEVYYDVTGDFNSTSQCDDTIILNNGGTNYKANFSIIAEPTISSSNPTTCNGTNGSITISGLTANEVYALSYNFNSSPIGPNNLTSNASGQIIIPNLGIGTYSNFSFVINSCNTTLPSSISLQNPIITPVFSTPNPFCFGETIPATVLPTTSNNGITGNWTPAINNTTTTTYTFTPDANQCAIITNLTLVVNQEITGGINTNPNTICSASSSGCTPTGTKVVINEVMHFPLTAQGLVANGTEYIELYNPTCSPVDLSCYTIATAARPNSNPGSTLSRGGTILIPSGTILAPKAHYVIGTSTASSNPTNIDYNTTLTSNYCTINQFVLANGDGWVALNDGNGTPVDAIYWTVGANESSKITTDDDLDDAPCIPSSLGLCNTNSLSLFSAKAIYQLNPTLINYVGQTTLQGLSSTGNTFSRIPDGGAWQRDIPGSINLINCNNGICDTPPTSTCNGSATVSVTQGSGNYSYLWNDPQTQTSATATNLCAGNYCVVVTDLDTNCTQQFCVTVIDNIPNVTPTFSFGTSLNICSGGVVPTLPNTSGNSITGTWSPSLVSNTNNGTYTFTPNAGQCATTTTFTVTITPQTTPTFGFGTSLTSCQGVSVQVLLPTLSNNSISGSWNPSTIDNSLLGQTIYTFTPDAGQCATTTTFTVTITPQTTPTFSFGTSLSICSGGAVPTLPNTSGNSITGAWSPSSVSNTNNGTYTFTPDAGQCATTTTFTVTITPQTTPTFSFGTSSTICSGGIVPTLPNTSGNSVTGTWSPSAVSNTNNGTYTFTPDAGQCATTITFAVTITPQTTPTFSFGTSLTLCSGGAVPTLPNTSSNSIIGTWSPAVVDNSNNGTYTFTPDAGQCATPTTFTVTVTPQTTPIFSFGTSLTACQGNVSAQVLLPTLSNNSISGTWNPSTIDYAILGQTVYTFTPNSGQCSLNATLTVTINPIPQFTISGGCDGENYVLNIVQQNQNINSIEWFYNNVMIGQGNSIVITNEGTYTAVATNSDNCNNNAQFVVVNDFCSIQKGISVNDDGFNDVFELSNLGVKYLQIFNRYGMKVYSKSNYTNEWGGKSDNGDELPDGTYYYVIDRNNGEAITGWIYINRAQ</sequence>
<evidence type="ECO:0000313" key="4">
    <source>
        <dbReference type="EMBL" id="GAA4047989.1"/>
    </source>
</evidence>
<reference evidence="5" key="1">
    <citation type="journal article" date="2019" name="Int. J. Syst. Evol. Microbiol.">
        <title>The Global Catalogue of Microorganisms (GCM) 10K type strain sequencing project: providing services to taxonomists for standard genome sequencing and annotation.</title>
        <authorList>
            <consortium name="The Broad Institute Genomics Platform"/>
            <consortium name="The Broad Institute Genome Sequencing Center for Infectious Disease"/>
            <person name="Wu L."/>
            <person name="Ma J."/>
        </authorList>
    </citation>
    <scope>NUCLEOTIDE SEQUENCE [LARGE SCALE GENOMIC DNA]</scope>
    <source>
        <strain evidence="5">JCM 17068</strain>
    </source>
</reference>
<dbReference type="Gene3D" id="2.60.40.1220">
    <property type="match status" value="5"/>
</dbReference>
<dbReference type="InterPro" id="IPR036415">
    <property type="entry name" value="Lamin_tail_dom_sf"/>
</dbReference>
<dbReference type="InterPro" id="IPR035986">
    <property type="entry name" value="PKD_dom_sf"/>
</dbReference>
<name>A0ABP7UN15_9FLAO</name>
<dbReference type="Proteomes" id="UP001500426">
    <property type="component" value="Unassembled WGS sequence"/>
</dbReference>
<evidence type="ECO:0000313" key="5">
    <source>
        <dbReference type="Proteomes" id="UP001500426"/>
    </source>
</evidence>
<dbReference type="EMBL" id="BAABCS010000013">
    <property type="protein sequence ID" value="GAA4047989.1"/>
    <property type="molecule type" value="Genomic_DNA"/>
</dbReference>
<feature type="domain" description="LTD" evidence="3">
    <location>
        <begin position="845"/>
        <end position="988"/>
    </location>
</feature>
<evidence type="ECO:0000259" key="3">
    <source>
        <dbReference type="PROSITE" id="PS51841"/>
    </source>
</evidence>
<proteinExistence type="predicted"/>
<feature type="chain" id="PRO_5047201390" description="LTD domain-containing protein" evidence="2">
    <location>
        <begin position="20"/>
        <end position="1729"/>
    </location>
</feature>
<dbReference type="SUPFAM" id="SSF49299">
    <property type="entry name" value="PKD domain"/>
    <property type="match status" value="1"/>
</dbReference>
<protein>
    <recommendedName>
        <fullName evidence="3">LTD domain-containing protein</fullName>
    </recommendedName>
</protein>
<dbReference type="NCBIfam" id="TIGR04131">
    <property type="entry name" value="Bac_Flav_CTERM"/>
    <property type="match status" value="1"/>
</dbReference>